<name>A0A268NWI2_SHOCL</name>
<reference evidence="1 2" key="1">
    <citation type="submission" date="2017-07" db="EMBL/GenBank/DDBJ databases">
        <title>Isolation and whole genome analysis of endospore-forming bacteria from heroin.</title>
        <authorList>
            <person name="Kalinowski J."/>
            <person name="Ahrens B."/>
            <person name="Al-Dilaimi A."/>
            <person name="Winkler A."/>
            <person name="Wibberg D."/>
            <person name="Schleenbecker U."/>
            <person name="Ruckert C."/>
            <person name="Wolfel R."/>
            <person name="Grass G."/>
        </authorList>
    </citation>
    <scope>NUCLEOTIDE SEQUENCE [LARGE SCALE GENOMIC DNA]</scope>
    <source>
        <strain evidence="1 2">7539</strain>
    </source>
</reference>
<accession>A0A268NWI2</accession>
<dbReference type="EMBL" id="NPCC01000029">
    <property type="protein sequence ID" value="PAE87778.1"/>
    <property type="molecule type" value="Genomic_DNA"/>
</dbReference>
<evidence type="ECO:0000313" key="2">
    <source>
        <dbReference type="Proteomes" id="UP000216207"/>
    </source>
</evidence>
<sequence length="59" mass="7058">MRIINCKNCRWLRYYDGYFCGNGDAKTDEAAFIDDIEKENCSKFKLRDGKFWTSDDGWF</sequence>
<protein>
    <submittedName>
        <fullName evidence="1">Uncharacterized protein</fullName>
    </submittedName>
</protein>
<gene>
    <name evidence="1" type="ORF">CHH72_16750</name>
</gene>
<evidence type="ECO:0000313" key="1">
    <source>
        <dbReference type="EMBL" id="PAE87778.1"/>
    </source>
</evidence>
<organism evidence="1 2">
    <name type="scientific">Shouchella clausii</name>
    <name type="common">Alkalihalobacillus clausii</name>
    <dbReference type="NCBI Taxonomy" id="79880"/>
    <lineage>
        <taxon>Bacteria</taxon>
        <taxon>Bacillati</taxon>
        <taxon>Bacillota</taxon>
        <taxon>Bacilli</taxon>
        <taxon>Bacillales</taxon>
        <taxon>Bacillaceae</taxon>
        <taxon>Shouchella</taxon>
    </lineage>
</organism>
<comment type="caution">
    <text evidence="1">The sequence shown here is derived from an EMBL/GenBank/DDBJ whole genome shotgun (WGS) entry which is preliminary data.</text>
</comment>
<dbReference type="Proteomes" id="UP000216207">
    <property type="component" value="Unassembled WGS sequence"/>
</dbReference>
<proteinExistence type="predicted"/>
<dbReference type="AlphaFoldDB" id="A0A268NWI2"/>